<protein>
    <submittedName>
        <fullName evidence="9">Hydrogenase nickel insertion protein HypB</fullName>
    </submittedName>
</protein>
<evidence type="ECO:0000256" key="5">
    <source>
        <dbReference type="ARBA" id="ARBA00022801"/>
    </source>
</evidence>
<evidence type="ECO:0000313" key="10">
    <source>
        <dbReference type="Proteomes" id="UP000509414"/>
    </source>
</evidence>
<feature type="domain" description="CobW/HypB/UreG nucleotide-binding" evidence="8">
    <location>
        <begin position="50"/>
        <end position="210"/>
    </location>
</feature>
<evidence type="ECO:0000256" key="7">
    <source>
        <dbReference type="ARBA" id="ARBA00023134"/>
    </source>
</evidence>
<dbReference type="InterPro" id="IPR027417">
    <property type="entry name" value="P-loop_NTPase"/>
</dbReference>
<dbReference type="Gene3D" id="3.40.50.300">
    <property type="entry name" value="P-loop containing nucleotide triphosphate hydrolases"/>
    <property type="match status" value="1"/>
</dbReference>
<dbReference type="Proteomes" id="UP000509414">
    <property type="component" value="Chromosome"/>
</dbReference>
<dbReference type="RefSeq" id="WP_179975496.1">
    <property type="nucleotide sequence ID" value="NZ_CP049075.1"/>
</dbReference>
<keyword evidence="10" id="KW-1185">Reference proteome</keyword>
<evidence type="ECO:0000256" key="2">
    <source>
        <dbReference type="ARBA" id="ARBA00022596"/>
    </source>
</evidence>
<dbReference type="PANTHER" id="PTHR30134">
    <property type="entry name" value="HYDROGENASE PROTEIN ASSEMBLY PROTEIN, NICKEL CHAPERONE"/>
    <property type="match status" value="1"/>
</dbReference>
<evidence type="ECO:0000256" key="1">
    <source>
        <dbReference type="ARBA" id="ARBA00006211"/>
    </source>
</evidence>
<dbReference type="NCBIfam" id="TIGR00073">
    <property type="entry name" value="hypB"/>
    <property type="match status" value="1"/>
</dbReference>
<dbReference type="EMBL" id="CP049075">
    <property type="protein sequence ID" value="QLI04857.1"/>
    <property type="molecule type" value="Genomic_DNA"/>
</dbReference>
<comment type="similarity">
    <text evidence="1">Belongs to the SIMIBI class G3E GTPase family. HypB/HupM subfamily.</text>
</comment>
<evidence type="ECO:0000313" key="9">
    <source>
        <dbReference type="EMBL" id="QLI04857.1"/>
    </source>
</evidence>
<dbReference type="Pfam" id="PF02492">
    <property type="entry name" value="cobW"/>
    <property type="match status" value="1"/>
</dbReference>
<evidence type="ECO:0000259" key="8">
    <source>
        <dbReference type="Pfam" id="PF02492"/>
    </source>
</evidence>
<dbReference type="PANTHER" id="PTHR30134:SF2">
    <property type="entry name" value="HYDROGENASE MATURATION FACTOR HYPB"/>
    <property type="match status" value="1"/>
</dbReference>
<dbReference type="GO" id="GO:0008270">
    <property type="term" value="F:zinc ion binding"/>
    <property type="evidence" value="ECO:0007669"/>
    <property type="project" value="TreeGrafter"/>
</dbReference>
<dbReference type="InterPro" id="IPR003495">
    <property type="entry name" value="CobW/HypB/UreG_nucleotide-bd"/>
</dbReference>
<name>A0A7H9CFA7_9BACT</name>
<keyword evidence="6" id="KW-0862">Zinc</keyword>
<dbReference type="GO" id="GO:0016151">
    <property type="term" value="F:nickel cation binding"/>
    <property type="evidence" value="ECO:0007669"/>
    <property type="project" value="InterPro"/>
</dbReference>
<dbReference type="SUPFAM" id="SSF52540">
    <property type="entry name" value="P-loop containing nucleoside triphosphate hydrolases"/>
    <property type="match status" value="1"/>
</dbReference>
<dbReference type="KEGG" id="cinf:CINF_0312"/>
<dbReference type="PIRSF" id="PIRSF005624">
    <property type="entry name" value="Ni-bind_GTPase"/>
    <property type="match status" value="1"/>
</dbReference>
<dbReference type="GO" id="GO:0005525">
    <property type="term" value="F:GTP binding"/>
    <property type="evidence" value="ECO:0007669"/>
    <property type="project" value="UniProtKB-KW"/>
</dbReference>
<keyword evidence="5" id="KW-0378">Hydrolase</keyword>
<reference evidence="9 10" key="1">
    <citation type="submission" date="2020-02" db="EMBL/GenBank/DDBJ databases">
        <title>Complete genome sequence of the novel Campylobacter species Candidatus Campylobacter infans.</title>
        <authorList>
            <person name="Duim B."/>
            <person name="Zomer A."/>
            <person name="van der Graaf L."/>
            <person name="Wagenaar J."/>
        </authorList>
    </citation>
    <scope>NUCLEOTIDE SEQUENCE [LARGE SCALE GENOMIC DNA]</scope>
    <source>
        <strain evidence="9 10">19S00001</strain>
    </source>
</reference>
<dbReference type="AlphaFoldDB" id="A0A7H9CFA7"/>
<dbReference type="GO" id="GO:0003924">
    <property type="term" value="F:GTPase activity"/>
    <property type="evidence" value="ECO:0007669"/>
    <property type="project" value="InterPro"/>
</dbReference>
<evidence type="ECO:0000256" key="3">
    <source>
        <dbReference type="ARBA" id="ARBA00022723"/>
    </source>
</evidence>
<gene>
    <name evidence="9" type="primary">hypB</name>
    <name evidence="9" type="ORF">CINF_0312</name>
</gene>
<dbReference type="CDD" id="cd05390">
    <property type="entry name" value="HypB"/>
    <property type="match status" value="1"/>
</dbReference>
<accession>A0A7H9CFA7</accession>
<evidence type="ECO:0000256" key="4">
    <source>
        <dbReference type="ARBA" id="ARBA00022741"/>
    </source>
</evidence>
<organism evidence="9 10">
    <name type="scientific">Candidatus Campylobacter infans</name>
    <dbReference type="NCBI Taxonomy" id="2561898"/>
    <lineage>
        <taxon>Bacteria</taxon>
        <taxon>Pseudomonadati</taxon>
        <taxon>Campylobacterota</taxon>
        <taxon>Epsilonproteobacteria</taxon>
        <taxon>Campylobacterales</taxon>
        <taxon>Campylobacteraceae</taxon>
        <taxon>Campylobacter</taxon>
    </lineage>
</organism>
<keyword evidence="2" id="KW-0533">Nickel</keyword>
<sequence>MSDYKSKDKPNPALNENKTIEVIQNILSQNDTRANALRASFNERGILALNLMSSPGAGKTTLLESTIKACKNKSLKIGVVEGDLETNRDADRIIKAGACAHQITTGQSCHLDAFMVGLGLEHLPLNDLNVVFIENVGNLVCPASYDVGAHLNIVLLSVPEGSDKVAKYPVMFRRADLVLVTKYSLLEHFDFSIDEVKDQLARLNPQAKILALDAKNGENFNAWMDFLFENFKKIAQKGL</sequence>
<dbReference type="InterPro" id="IPR004392">
    <property type="entry name" value="Hyd_mat_HypB"/>
</dbReference>
<keyword evidence="7" id="KW-0342">GTP-binding</keyword>
<dbReference type="GO" id="GO:0051604">
    <property type="term" value="P:protein maturation"/>
    <property type="evidence" value="ECO:0007669"/>
    <property type="project" value="InterPro"/>
</dbReference>
<evidence type="ECO:0000256" key="6">
    <source>
        <dbReference type="ARBA" id="ARBA00022833"/>
    </source>
</evidence>
<proteinExistence type="inferred from homology"/>
<keyword evidence="4" id="KW-0547">Nucleotide-binding</keyword>
<keyword evidence="3" id="KW-0479">Metal-binding</keyword>